<evidence type="ECO:0000313" key="2">
    <source>
        <dbReference type="Proteomes" id="UP000199072"/>
    </source>
</evidence>
<dbReference type="AlphaFoldDB" id="A0A1G6Z4G6"/>
<keyword evidence="2" id="KW-1185">Reference proteome</keyword>
<evidence type="ECO:0000313" key="1">
    <source>
        <dbReference type="EMBL" id="SDD97173.1"/>
    </source>
</evidence>
<dbReference type="STRING" id="1391627.SAMN05216464_103202"/>
<reference evidence="1 2" key="1">
    <citation type="submission" date="2016-10" db="EMBL/GenBank/DDBJ databases">
        <authorList>
            <person name="de Groot N.N."/>
        </authorList>
    </citation>
    <scope>NUCLEOTIDE SEQUENCE [LARGE SCALE GENOMIC DNA]</scope>
    <source>
        <strain evidence="1 2">47C3B</strain>
    </source>
</reference>
<dbReference type="Proteomes" id="UP000199072">
    <property type="component" value="Unassembled WGS sequence"/>
</dbReference>
<name>A0A1G6Z4G6_9SPHI</name>
<dbReference type="EMBL" id="FNAI01000003">
    <property type="protein sequence ID" value="SDD97173.1"/>
    <property type="molecule type" value="Genomic_DNA"/>
</dbReference>
<organism evidence="1 2">
    <name type="scientific">Mucilaginibacter pineti</name>
    <dbReference type="NCBI Taxonomy" id="1391627"/>
    <lineage>
        <taxon>Bacteria</taxon>
        <taxon>Pseudomonadati</taxon>
        <taxon>Bacteroidota</taxon>
        <taxon>Sphingobacteriia</taxon>
        <taxon>Sphingobacteriales</taxon>
        <taxon>Sphingobacteriaceae</taxon>
        <taxon>Mucilaginibacter</taxon>
    </lineage>
</organism>
<protein>
    <submittedName>
        <fullName evidence="1">Uncharacterized protein</fullName>
    </submittedName>
</protein>
<gene>
    <name evidence="1" type="ORF">SAMN05216464_103202</name>
</gene>
<proteinExistence type="predicted"/>
<sequence>MSSAALSDITRHAGESYSVDIKTSELSGILFGLVNEHKLQRLKGGIDWSYCLSKSAN</sequence>
<accession>A0A1G6Z4G6</accession>